<name>A0A2T9Y1A2_9FUNG</name>
<accession>A0A2T9Y1A2</accession>
<dbReference type="Proteomes" id="UP000245699">
    <property type="component" value="Unassembled WGS sequence"/>
</dbReference>
<dbReference type="Pfam" id="PF00106">
    <property type="entry name" value="adh_short"/>
    <property type="match status" value="1"/>
</dbReference>
<dbReference type="GO" id="GO:0005737">
    <property type="term" value="C:cytoplasm"/>
    <property type="evidence" value="ECO:0007669"/>
    <property type="project" value="TreeGrafter"/>
</dbReference>
<organism evidence="4 6">
    <name type="scientific">Furculomyces boomerangus</name>
    <dbReference type="NCBI Taxonomy" id="61424"/>
    <lineage>
        <taxon>Eukaryota</taxon>
        <taxon>Fungi</taxon>
        <taxon>Fungi incertae sedis</taxon>
        <taxon>Zoopagomycota</taxon>
        <taxon>Kickxellomycotina</taxon>
        <taxon>Harpellomycetes</taxon>
        <taxon>Harpellales</taxon>
        <taxon>Harpellaceae</taxon>
        <taxon>Furculomyces</taxon>
    </lineage>
</organism>
<evidence type="ECO:0000313" key="6">
    <source>
        <dbReference type="Proteomes" id="UP000245699"/>
    </source>
</evidence>
<evidence type="ECO:0000256" key="3">
    <source>
        <dbReference type="RuleBase" id="RU000363"/>
    </source>
</evidence>
<dbReference type="InterPro" id="IPR002347">
    <property type="entry name" value="SDR_fam"/>
</dbReference>
<comment type="caution">
    <text evidence="4">The sequence shown here is derived from an EMBL/GenBank/DDBJ whole genome shotgun (WGS) entry which is preliminary data.</text>
</comment>
<protein>
    <submittedName>
        <fullName evidence="4">Uncharacterized protein</fullName>
    </submittedName>
</protein>
<evidence type="ECO:0000256" key="1">
    <source>
        <dbReference type="ARBA" id="ARBA00006484"/>
    </source>
</evidence>
<dbReference type="GO" id="GO:0016616">
    <property type="term" value="F:oxidoreductase activity, acting on the CH-OH group of donors, NAD or NADP as acceptor"/>
    <property type="evidence" value="ECO:0007669"/>
    <property type="project" value="TreeGrafter"/>
</dbReference>
<reference evidence="4 6" key="1">
    <citation type="journal article" date="2018" name="MBio">
        <title>Comparative Genomics Reveals the Core Gene Toolbox for the Fungus-Insect Symbiosis.</title>
        <authorList>
            <person name="Wang Y."/>
            <person name="Stata M."/>
            <person name="Wang W."/>
            <person name="Stajich J.E."/>
            <person name="White M.M."/>
            <person name="Moncalvo J.M."/>
        </authorList>
    </citation>
    <scope>NUCLEOTIDE SEQUENCE [LARGE SCALE GENOMIC DNA]</scope>
    <source>
        <strain evidence="4 6">AUS-77-4</strain>
    </source>
</reference>
<dbReference type="InterPro" id="IPR036291">
    <property type="entry name" value="NAD(P)-bd_dom_sf"/>
</dbReference>
<dbReference type="PRINTS" id="PR00081">
    <property type="entry name" value="GDHRDH"/>
</dbReference>
<dbReference type="OrthoDB" id="417891at2759"/>
<dbReference type="EMBL" id="MBFT01000964">
    <property type="protein sequence ID" value="PVU86129.1"/>
    <property type="molecule type" value="Genomic_DNA"/>
</dbReference>
<gene>
    <name evidence="5" type="ORF">BB559_006029</name>
    <name evidence="4" type="ORF">BB559_006669</name>
</gene>
<evidence type="ECO:0000313" key="5">
    <source>
        <dbReference type="EMBL" id="PVU87517.1"/>
    </source>
</evidence>
<dbReference type="PANTHER" id="PTHR44229:SF4">
    <property type="entry name" value="15-HYDROXYPROSTAGLANDIN DEHYDROGENASE [NAD(+)]"/>
    <property type="match status" value="1"/>
</dbReference>
<dbReference type="SUPFAM" id="SSF51735">
    <property type="entry name" value="NAD(P)-binding Rossmann-fold domains"/>
    <property type="match status" value="1"/>
</dbReference>
<sequence length="254" mass="27316">MDIKGKVAIVTGGAQGIGRGMTLALLKKGASVVVADLRDAQAMVDKINKVHGSKIAVYQRCDVSSSADCQATIDRAISEFGKFDILVNNAGIGGSYLWDEHDRRQIEKVIDVDLTSVIDFTRLSVQHWEKDSNATGAVVNVASNMAFFPAAYGAVYGAAKAGVVHFTATCASLFPKVRVNAVAPNYADTDMFNKPASKKSDPHQIAKMNGVLSVSQVVENMIRCIEDKNLVGDTIKLIANKQPLVHKQRKAAKL</sequence>
<proteinExistence type="inferred from homology"/>
<dbReference type="STRING" id="61424.A0A2T9Y1A2"/>
<keyword evidence="6" id="KW-1185">Reference proteome</keyword>
<dbReference type="PRINTS" id="PR00080">
    <property type="entry name" value="SDRFAMILY"/>
</dbReference>
<dbReference type="AlphaFoldDB" id="A0A2T9Y1A2"/>
<evidence type="ECO:0000256" key="2">
    <source>
        <dbReference type="ARBA" id="ARBA00023002"/>
    </source>
</evidence>
<dbReference type="PANTHER" id="PTHR44229">
    <property type="entry name" value="15-HYDROXYPROSTAGLANDIN DEHYDROGENASE [NAD(+)]"/>
    <property type="match status" value="1"/>
</dbReference>
<evidence type="ECO:0000313" key="4">
    <source>
        <dbReference type="EMBL" id="PVU86129.1"/>
    </source>
</evidence>
<dbReference type="Gene3D" id="3.40.50.720">
    <property type="entry name" value="NAD(P)-binding Rossmann-like Domain"/>
    <property type="match status" value="1"/>
</dbReference>
<keyword evidence="2" id="KW-0560">Oxidoreductase</keyword>
<dbReference type="EMBL" id="MBFT01000735">
    <property type="protein sequence ID" value="PVU87517.1"/>
    <property type="molecule type" value="Genomic_DNA"/>
</dbReference>
<comment type="similarity">
    <text evidence="1 3">Belongs to the short-chain dehydrogenases/reductases (SDR) family.</text>
</comment>